<evidence type="ECO:0000313" key="2">
    <source>
        <dbReference type="Proteomes" id="UP000823922"/>
    </source>
</evidence>
<proteinExistence type="predicted"/>
<dbReference type="SUPFAM" id="SSF56507">
    <property type="entry name" value="Methionine synthase activation domain-like"/>
    <property type="match status" value="1"/>
</dbReference>
<gene>
    <name evidence="1" type="ORF">H9926_13360</name>
</gene>
<accession>A0A9D2QMU5</accession>
<dbReference type="InterPro" id="IPR037010">
    <property type="entry name" value="VitB12-dep_Met_synth_activ_sf"/>
</dbReference>
<sequence length="222" mass="24749">MNDRDRKKAGQDGIAVACRLHPELTRAELAEAAARYHFGDTVEAGEAGLPEIYERLQKAVDCRAVYGLNEEKREAAAVITLGACVDALQEAYQRQGLLTEAYQADCLCRELLRKGNRALDEAIRERAGLYAERYLFPGQNLPLEEMKGIFTRLEEGLRCGPAHGEGPDRRLPVHLLPGYVLLPRQSVAYVIRLSESARTECAGICAECERRENCESFAWPKA</sequence>
<protein>
    <recommendedName>
        <fullName evidence="3">Vitamin B12 dependent methionine synthase activation subunit</fullName>
    </recommendedName>
</protein>
<comment type="caution">
    <text evidence="1">The sequence shown here is derived from an EMBL/GenBank/DDBJ whole genome shotgun (WGS) entry which is preliminary data.</text>
</comment>
<evidence type="ECO:0000313" key="1">
    <source>
        <dbReference type="EMBL" id="HJC88988.1"/>
    </source>
</evidence>
<dbReference type="Gene3D" id="3.40.109.40">
    <property type="match status" value="1"/>
</dbReference>
<name>A0A9D2QMU5_9FIRM</name>
<organism evidence="1 2">
    <name type="scientific">Candidatus Eisenbergiella intestinigallinarum</name>
    <dbReference type="NCBI Taxonomy" id="2838549"/>
    <lineage>
        <taxon>Bacteria</taxon>
        <taxon>Bacillati</taxon>
        <taxon>Bacillota</taxon>
        <taxon>Clostridia</taxon>
        <taxon>Lachnospirales</taxon>
        <taxon>Lachnospiraceae</taxon>
        <taxon>Eisenbergiella</taxon>
    </lineage>
</organism>
<dbReference type="GO" id="GO:0008705">
    <property type="term" value="F:methionine synthase activity"/>
    <property type="evidence" value="ECO:0007669"/>
    <property type="project" value="InterPro"/>
</dbReference>
<dbReference type="EMBL" id="DWVS01000345">
    <property type="protein sequence ID" value="HJC88988.1"/>
    <property type="molecule type" value="Genomic_DNA"/>
</dbReference>
<dbReference type="Proteomes" id="UP000823922">
    <property type="component" value="Unassembled WGS sequence"/>
</dbReference>
<dbReference type="AlphaFoldDB" id="A0A9D2QMU5"/>
<evidence type="ECO:0008006" key="3">
    <source>
        <dbReference type="Google" id="ProtNLM"/>
    </source>
</evidence>
<reference evidence="1" key="1">
    <citation type="journal article" date="2021" name="PeerJ">
        <title>Extensive microbial diversity within the chicken gut microbiome revealed by metagenomics and culture.</title>
        <authorList>
            <person name="Gilroy R."/>
            <person name="Ravi A."/>
            <person name="Getino M."/>
            <person name="Pursley I."/>
            <person name="Horton D.L."/>
            <person name="Alikhan N.F."/>
            <person name="Baker D."/>
            <person name="Gharbi K."/>
            <person name="Hall N."/>
            <person name="Watson M."/>
            <person name="Adriaenssens E.M."/>
            <person name="Foster-Nyarko E."/>
            <person name="Jarju S."/>
            <person name="Secka A."/>
            <person name="Antonio M."/>
            <person name="Oren A."/>
            <person name="Chaudhuri R.R."/>
            <person name="La Ragione R."/>
            <person name="Hildebrand F."/>
            <person name="Pallen M.J."/>
        </authorList>
    </citation>
    <scope>NUCLEOTIDE SEQUENCE</scope>
    <source>
        <strain evidence="1">ChiBcec1-1630</strain>
    </source>
</reference>
<reference evidence="1" key="2">
    <citation type="submission" date="2021-04" db="EMBL/GenBank/DDBJ databases">
        <authorList>
            <person name="Gilroy R."/>
        </authorList>
    </citation>
    <scope>NUCLEOTIDE SEQUENCE</scope>
    <source>
        <strain evidence="1">ChiBcec1-1630</strain>
    </source>
</reference>